<keyword evidence="1" id="KW-0175">Coiled coil</keyword>
<dbReference type="Proteomes" id="UP001470230">
    <property type="component" value="Unassembled WGS sequence"/>
</dbReference>
<gene>
    <name evidence="2" type="ORF">M9Y10_035729</name>
</gene>
<reference evidence="2 3" key="1">
    <citation type="submission" date="2024-04" db="EMBL/GenBank/DDBJ databases">
        <title>Tritrichomonas musculus Genome.</title>
        <authorList>
            <person name="Alves-Ferreira E."/>
            <person name="Grigg M."/>
            <person name="Lorenzi H."/>
            <person name="Galac M."/>
        </authorList>
    </citation>
    <scope>NUCLEOTIDE SEQUENCE [LARGE SCALE GENOMIC DNA]</scope>
    <source>
        <strain evidence="2 3">EAF2021</strain>
    </source>
</reference>
<evidence type="ECO:0000313" key="3">
    <source>
        <dbReference type="Proteomes" id="UP001470230"/>
    </source>
</evidence>
<dbReference type="EMBL" id="JAPFFF010000056">
    <property type="protein sequence ID" value="KAK8838306.1"/>
    <property type="molecule type" value="Genomic_DNA"/>
</dbReference>
<keyword evidence="3" id="KW-1185">Reference proteome</keyword>
<comment type="caution">
    <text evidence="2">The sequence shown here is derived from an EMBL/GenBank/DDBJ whole genome shotgun (WGS) entry which is preliminary data.</text>
</comment>
<feature type="coiled-coil region" evidence="1">
    <location>
        <begin position="112"/>
        <end position="237"/>
    </location>
</feature>
<name>A0ABR2GXC9_9EUKA</name>
<organism evidence="2 3">
    <name type="scientific">Tritrichomonas musculus</name>
    <dbReference type="NCBI Taxonomy" id="1915356"/>
    <lineage>
        <taxon>Eukaryota</taxon>
        <taxon>Metamonada</taxon>
        <taxon>Parabasalia</taxon>
        <taxon>Tritrichomonadida</taxon>
        <taxon>Tritrichomonadidae</taxon>
        <taxon>Tritrichomonas</taxon>
    </lineage>
</organism>
<evidence type="ECO:0000313" key="2">
    <source>
        <dbReference type="EMBL" id="KAK8838306.1"/>
    </source>
</evidence>
<accession>A0ABR2GXC9</accession>
<evidence type="ECO:0000256" key="1">
    <source>
        <dbReference type="SAM" id="Coils"/>
    </source>
</evidence>
<proteinExistence type="predicted"/>
<protein>
    <submittedName>
        <fullName evidence="2">Uncharacterized protein</fullName>
    </submittedName>
</protein>
<sequence>MREEKLSQNLDICLQNENFSKLPINTLNRILNSPKRVLKDHHLLFEFVKKLISNQTKENENFEEENQILISCLDLSEMSDEDLEEYFHNEELSSIFNCRHSKERMKILFEEKERNEQYQKELEKRIQTLEEQFCGNKKQEEENTKNIKSKLIEQEEKIVKYQRENEKLSISVEFQNSRIEKLESSLLELNEIKNNFLKQEEIIQKYQIENESHKELIEKQNLKIKDLEATLQKLKYSILPDVSITTNVEPTQMIKGKKKLGANILLIRIVHQSLEKMHINKEKKSQIQKKNLHFVYHQELTLCMR</sequence>